<proteinExistence type="predicted"/>
<accession>A0A655PVE7</accession>
<dbReference type="AlphaFoldDB" id="A0A655PVE7"/>
<protein>
    <submittedName>
        <fullName evidence="1">Uncharacterized protein</fullName>
    </submittedName>
</protein>
<dbReference type="EMBL" id="CWOW01000005">
    <property type="protein sequence ID" value="CSA29275.1"/>
    <property type="molecule type" value="Genomic_DNA"/>
</dbReference>
<name>A0A655PVE7_VIBCL</name>
<reference evidence="1 2" key="1">
    <citation type="submission" date="2015-07" db="EMBL/GenBank/DDBJ databases">
        <authorList>
            <consortium name="Pathogen Informatics"/>
        </authorList>
    </citation>
    <scope>NUCLEOTIDE SEQUENCE [LARGE SCALE GENOMIC DNA]</scope>
    <source>
        <strain evidence="1 2">A51</strain>
    </source>
</reference>
<gene>
    <name evidence="1" type="ORF">ERS013165_01217</name>
</gene>
<dbReference type="Proteomes" id="UP000044806">
    <property type="component" value="Unassembled WGS sequence"/>
</dbReference>
<evidence type="ECO:0000313" key="1">
    <source>
        <dbReference type="EMBL" id="CSA29275.1"/>
    </source>
</evidence>
<organism evidence="1 2">
    <name type="scientific">Vibrio cholerae</name>
    <dbReference type="NCBI Taxonomy" id="666"/>
    <lineage>
        <taxon>Bacteria</taxon>
        <taxon>Pseudomonadati</taxon>
        <taxon>Pseudomonadota</taxon>
        <taxon>Gammaproteobacteria</taxon>
        <taxon>Vibrionales</taxon>
        <taxon>Vibrionaceae</taxon>
        <taxon>Vibrio</taxon>
    </lineage>
</organism>
<sequence>MSFSRNIAACRVGNRLLLLAKKFAKEFSKLWERRWNAGFYYAYYGAYPNQKFLKD</sequence>
<evidence type="ECO:0000313" key="2">
    <source>
        <dbReference type="Proteomes" id="UP000044806"/>
    </source>
</evidence>